<gene>
    <name evidence="1" type="ORF">J4D97_17380</name>
</gene>
<reference evidence="1 2" key="1">
    <citation type="submission" date="2021-03" db="EMBL/GenBank/DDBJ databases">
        <authorList>
            <person name="Kim M.K."/>
        </authorList>
    </citation>
    <scope>NUCLEOTIDE SEQUENCE [LARGE SCALE GENOMIC DNA]</scope>
    <source>
        <strain evidence="1 2">BT507</strain>
    </source>
</reference>
<accession>A0ABS3TIL7</accession>
<proteinExistence type="predicted"/>
<evidence type="ECO:0000313" key="2">
    <source>
        <dbReference type="Proteomes" id="UP000670527"/>
    </source>
</evidence>
<dbReference type="Proteomes" id="UP000670527">
    <property type="component" value="Unassembled WGS sequence"/>
</dbReference>
<dbReference type="RefSeq" id="WP_208308687.1">
    <property type="nucleotide sequence ID" value="NZ_JAGETX010000012.1"/>
</dbReference>
<keyword evidence="2" id="KW-1185">Reference proteome</keyword>
<sequence length="221" mass="25611">MNTKKKYAVLIRLLLMLYVVLISNCNNKKSLSLIKTKQLDFAYYEVSKEKYDWPSISPAPEYWGGLTPQYHLASGFREGDCQDVAWQNEGLIAGCKEIVLQQKDTIIFIKNRSELKKIFSPISSKQEALSFACAYADYFPITDLSFYNNKEDYYYLRNKDISSIDSLNSYYIVHLYDYETFGCGPHPYYAVDVKVYTSGEVKELTRNEAFRNPDTDNQCVD</sequence>
<name>A0ABS3TIL7_9BACT</name>
<evidence type="ECO:0000313" key="1">
    <source>
        <dbReference type="EMBL" id="MBO3272429.1"/>
    </source>
</evidence>
<comment type="caution">
    <text evidence="1">The sequence shown here is derived from an EMBL/GenBank/DDBJ whole genome shotgun (WGS) entry which is preliminary data.</text>
</comment>
<dbReference type="EMBL" id="JAGETX010000012">
    <property type="protein sequence ID" value="MBO3272429.1"/>
    <property type="molecule type" value="Genomic_DNA"/>
</dbReference>
<protein>
    <submittedName>
        <fullName evidence="1">Uncharacterized protein</fullName>
    </submittedName>
</protein>
<organism evidence="1 2">
    <name type="scientific">Hymenobacter defluvii</name>
    <dbReference type="NCBI Taxonomy" id="2054411"/>
    <lineage>
        <taxon>Bacteria</taxon>
        <taxon>Pseudomonadati</taxon>
        <taxon>Bacteroidota</taxon>
        <taxon>Cytophagia</taxon>
        <taxon>Cytophagales</taxon>
        <taxon>Hymenobacteraceae</taxon>
        <taxon>Hymenobacter</taxon>
    </lineage>
</organism>